<dbReference type="PANTHER" id="PTHR22684">
    <property type="entry name" value="NULP1-RELATED"/>
    <property type="match status" value="1"/>
</dbReference>
<evidence type="ECO:0000313" key="2">
    <source>
        <dbReference type="EMBL" id="KAI2653731.1"/>
    </source>
</evidence>
<comment type="caution">
    <text evidence="2">The sequence shown here is derived from an EMBL/GenBank/DDBJ whole genome shotgun (WGS) entry which is preliminary data.</text>
</comment>
<feature type="compositionally biased region" description="Basic residues" evidence="1">
    <location>
        <begin position="106"/>
        <end position="115"/>
    </location>
</feature>
<proteinExistence type="predicted"/>
<keyword evidence="3" id="KW-1185">Reference proteome</keyword>
<reference evidence="2 3" key="1">
    <citation type="submission" date="2022-01" db="EMBL/GenBank/DDBJ databases">
        <title>A high-quality chromosome-level genome assembly of rohu carp, Labeo rohita.</title>
        <authorList>
            <person name="Arick M.A. II"/>
            <person name="Hsu C.-Y."/>
            <person name="Magbanua Z."/>
            <person name="Pechanova O."/>
            <person name="Grover C."/>
            <person name="Miller E."/>
            <person name="Thrash A."/>
            <person name="Ezzel L."/>
            <person name="Alam S."/>
            <person name="Benzie J."/>
            <person name="Hamilton M."/>
            <person name="Karsi A."/>
            <person name="Lawrence M.L."/>
            <person name="Peterson D.G."/>
        </authorList>
    </citation>
    <scope>NUCLEOTIDE SEQUENCE [LARGE SCALE GENOMIC DNA]</scope>
    <source>
        <strain evidence="3">BAU-BD-2019</strain>
        <tissue evidence="2">Blood</tissue>
    </source>
</reference>
<feature type="region of interest" description="Disordered" evidence="1">
    <location>
        <begin position="82"/>
        <end position="128"/>
    </location>
</feature>
<dbReference type="Proteomes" id="UP000830375">
    <property type="component" value="Unassembled WGS sequence"/>
</dbReference>
<dbReference type="EMBL" id="JACTAM010000018">
    <property type="protein sequence ID" value="KAI2653731.1"/>
    <property type="molecule type" value="Genomic_DNA"/>
</dbReference>
<feature type="compositionally biased region" description="Basic and acidic residues" evidence="1">
    <location>
        <begin position="95"/>
        <end position="105"/>
    </location>
</feature>
<dbReference type="PANTHER" id="PTHR22684:SF0">
    <property type="entry name" value="RIBOSOME QUALITY CONTROL COMPLEX SUBUNIT TCF25"/>
    <property type="match status" value="1"/>
</dbReference>
<feature type="compositionally biased region" description="Basic and acidic residues" evidence="1">
    <location>
        <begin position="32"/>
        <end position="42"/>
    </location>
</feature>
<protein>
    <submittedName>
        <fullName evidence="2">Transcription factor 25</fullName>
    </submittedName>
</protein>
<feature type="region of interest" description="Disordered" evidence="1">
    <location>
        <begin position="1"/>
        <end position="47"/>
    </location>
</feature>
<accession>A0ABQ8LTX4</accession>
<name>A0ABQ8LTX4_LABRO</name>
<gene>
    <name evidence="2" type="ORF">H4Q32_014061</name>
</gene>
<dbReference type="InterPro" id="IPR006994">
    <property type="entry name" value="TCF25/Rqc1"/>
</dbReference>
<sequence length="187" mass="20774">MSSRALRRLKGEQRAQAALNALKLTDEDDRDEKEHMKSDKTGHKQKNISNIFELVTSGMCDCHGAEIGEAGVDVCASDEETAERIGDGQQGGASLEKDAVKNEKSNKKKKKKKKKTPAENGRDNLSVGDDIDAFLETLDKKKGLSYQSAENSTSEHRPVLYVEHRNLNPETELKRYFGARAVLGDQR</sequence>
<evidence type="ECO:0000256" key="1">
    <source>
        <dbReference type="SAM" id="MobiDB-lite"/>
    </source>
</evidence>
<organism evidence="2 3">
    <name type="scientific">Labeo rohita</name>
    <name type="common">Indian major carp</name>
    <name type="synonym">Cyprinus rohita</name>
    <dbReference type="NCBI Taxonomy" id="84645"/>
    <lineage>
        <taxon>Eukaryota</taxon>
        <taxon>Metazoa</taxon>
        <taxon>Chordata</taxon>
        <taxon>Craniata</taxon>
        <taxon>Vertebrata</taxon>
        <taxon>Euteleostomi</taxon>
        <taxon>Actinopterygii</taxon>
        <taxon>Neopterygii</taxon>
        <taxon>Teleostei</taxon>
        <taxon>Ostariophysi</taxon>
        <taxon>Cypriniformes</taxon>
        <taxon>Cyprinidae</taxon>
        <taxon>Labeoninae</taxon>
        <taxon>Labeonini</taxon>
        <taxon>Labeo</taxon>
    </lineage>
</organism>
<evidence type="ECO:0000313" key="3">
    <source>
        <dbReference type="Proteomes" id="UP000830375"/>
    </source>
</evidence>